<dbReference type="SUPFAM" id="SSF111038">
    <property type="entry name" value="YjbQ-like"/>
    <property type="match status" value="1"/>
</dbReference>
<dbReference type="Proteomes" id="UP000247498">
    <property type="component" value="Unassembled WGS sequence"/>
</dbReference>
<evidence type="ECO:0000313" key="3">
    <source>
        <dbReference type="Proteomes" id="UP000247498"/>
    </source>
</evidence>
<proteinExistence type="inferred from homology"/>
<name>A0A2V0PG86_9CHLO</name>
<evidence type="ECO:0000256" key="1">
    <source>
        <dbReference type="ARBA" id="ARBA00005534"/>
    </source>
</evidence>
<dbReference type="EMBL" id="BDRX01000076">
    <property type="protein sequence ID" value="GBF96217.1"/>
    <property type="molecule type" value="Genomic_DNA"/>
</dbReference>
<organism evidence="2 3">
    <name type="scientific">Raphidocelis subcapitata</name>
    <dbReference type="NCBI Taxonomy" id="307507"/>
    <lineage>
        <taxon>Eukaryota</taxon>
        <taxon>Viridiplantae</taxon>
        <taxon>Chlorophyta</taxon>
        <taxon>core chlorophytes</taxon>
        <taxon>Chlorophyceae</taxon>
        <taxon>CS clade</taxon>
        <taxon>Sphaeropleales</taxon>
        <taxon>Selenastraceae</taxon>
        <taxon>Raphidocelis</taxon>
    </lineage>
</organism>
<dbReference type="PANTHER" id="PTHR30615">
    <property type="entry name" value="UNCHARACTERIZED PROTEIN YJBQ-RELATED"/>
    <property type="match status" value="1"/>
</dbReference>
<dbReference type="InParanoid" id="A0A2V0PG86"/>
<dbReference type="NCBIfam" id="TIGR00149">
    <property type="entry name" value="TIGR00149_YjbQ"/>
    <property type="match status" value="1"/>
</dbReference>
<reference evidence="2 3" key="1">
    <citation type="journal article" date="2018" name="Sci. Rep.">
        <title>Raphidocelis subcapitata (=Pseudokirchneriella subcapitata) provides an insight into genome evolution and environmental adaptations in the Sphaeropleales.</title>
        <authorList>
            <person name="Suzuki S."/>
            <person name="Yamaguchi H."/>
            <person name="Nakajima N."/>
            <person name="Kawachi M."/>
        </authorList>
    </citation>
    <scope>NUCLEOTIDE SEQUENCE [LARGE SCALE GENOMIC DNA]</scope>
    <source>
        <strain evidence="2 3">NIES-35</strain>
    </source>
</reference>
<accession>A0A2V0PG86</accession>
<dbReference type="Gene3D" id="2.60.120.460">
    <property type="entry name" value="YjbQ-like"/>
    <property type="match status" value="1"/>
</dbReference>
<gene>
    <name evidence="2" type="ORF">Rsub_08762</name>
</gene>
<dbReference type="AlphaFoldDB" id="A0A2V0PG86"/>
<dbReference type="InterPro" id="IPR035917">
    <property type="entry name" value="YjbQ-like_sf"/>
</dbReference>
<keyword evidence="3" id="KW-1185">Reference proteome</keyword>
<comment type="similarity">
    <text evidence="1">Belongs to the UPF0047 family.</text>
</comment>
<sequence length="200" mass="21677">MICSATATANARALQKLGGIRGLAARPSRSPARCMATAQDATAEAAAPPVAWVQRTLSLPQHRRGCHIITEKIYEAAPEIAQFEVGLANIFIMHTSASLTINENASPDVLLDLNDALDRIAPEGKHYRHDDEGPDDMPAHVKSSVMGASLTVPIAKGRLALGTWQGIYLNEHRDRGGSRTIMLTIQGQRRPDGRAYGRHR</sequence>
<dbReference type="PROSITE" id="PS01314">
    <property type="entry name" value="UPF0047"/>
    <property type="match status" value="1"/>
</dbReference>
<evidence type="ECO:0000313" key="2">
    <source>
        <dbReference type="EMBL" id="GBF96217.1"/>
    </source>
</evidence>
<dbReference type="OrthoDB" id="10255963at2759"/>
<dbReference type="InterPro" id="IPR001602">
    <property type="entry name" value="UPF0047_YjbQ-like"/>
</dbReference>
<dbReference type="STRING" id="307507.A0A2V0PG86"/>
<protein>
    <submittedName>
        <fullName evidence="2">Secondary thiamine-phosphate synthase enzyme</fullName>
    </submittedName>
</protein>
<dbReference type="Pfam" id="PF01894">
    <property type="entry name" value="YjbQ"/>
    <property type="match status" value="1"/>
</dbReference>
<dbReference type="PANTHER" id="PTHR30615:SF8">
    <property type="entry name" value="UPF0047 PROTEIN C4A8.02C"/>
    <property type="match status" value="1"/>
</dbReference>
<comment type="caution">
    <text evidence="2">The sequence shown here is derived from an EMBL/GenBank/DDBJ whole genome shotgun (WGS) entry which is preliminary data.</text>
</comment>
<dbReference type="FunCoup" id="A0A2V0PG86">
    <property type="interactions" value="261"/>
</dbReference>